<sequence>MTGPYTLHDPTGVLADEHHPTRHAARARTETTLWHTRPWIIRDTAGTTIARRRKTVTTREEAAHRRQRVATLSREGHQIADIAAALGVTPRTVQRDRATLGLVKPTPPRLDDTELAHAATLLDDGCSYQEVARTLGRSATPLRRRLPGRGWTKKQGGQWGMFIRYNGGAA</sequence>
<evidence type="ECO:0000256" key="1">
    <source>
        <dbReference type="SAM" id="MobiDB-lite"/>
    </source>
</evidence>
<organism evidence="2 3">
    <name type="scientific">Gordonia caeni</name>
    <dbReference type="NCBI Taxonomy" id="1007097"/>
    <lineage>
        <taxon>Bacteria</taxon>
        <taxon>Bacillati</taxon>
        <taxon>Actinomycetota</taxon>
        <taxon>Actinomycetes</taxon>
        <taxon>Mycobacteriales</taxon>
        <taxon>Gordoniaceae</taxon>
        <taxon>Gordonia</taxon>
    </lineage>
</organism>
<dbReference type="RefSeq" id="WP_344783994.1">
    <property type="nucleotide sequence ID" value="NZ_BAAAZW010000006.1"/>
</dbReference>
<keyword evidence="3" id="KW-1185">Reference proteome</keyword>
<dbReference type="EMBL" id="BAAAZW010000006">
    <property type="protein sequence ID" value="GAA3962917.1"/>
    <property type="molecule type" value="Genomic_DNA"/>
</dbReference>
<comment type="caution">
    <text evidence="2">The sequence shown here is derived from an EMBL/GenBank/DDBJ whole genome shotgun (WGS) entry which is preliminary data.</text>
</comment>
<accession>A0ABP7PBL8</accession>
<evidence type="ECO:0008006" key="4">
    <source>
        <dbReference type="Google" id="ProtNLM"/>
    </source>
</evidence>
<evidence type="ECO:0000313" key="2">
    <source>
        <dbReference type="EMBL" id="GAA3962917.1"/>
    </source>
</evidence>
<protein>
    <recommendedName>
        <fullName evidence="4">Helix-turn-helix domain-containing protein</fullName>
    </recommendedName>
</protein>
<dbReference type="Pfam" id="PF13384">
    <property type="entry name" value="HTH_23"/>
    <property type="match status" value="1"/>
</dbReference>
<dbReference type="Proteomes" id="UP001418444">
    <property type="component" value="Unassembled WGS sequence"/>
</dbReference>
<gene>
    <name evidence="2" type="ORF">GCM10022231_23930</name>
</gene>
<proteinExistence type="predicted"/>
<name>A0ABP7PBL8_9ACTN</name>
<evidence type="ECO:0000313" key="3">
    <source>
        <dbReference type="Proteomes" id="UP001418444"/>
    </source>
</evidence>
<reference evidence="3" key="1">
    <citation type="journal article" date="2019" name="Int. J. Syst. Evol. Microbiol.">
        <title>The Global Catalogue of Microorganisms (GCM) 10K type strain sequencing project: providing services to taxonomists for standard genome sequencing and annotation.</title>
        <authorList>
            <consortium name="The Broad Institute Genomics Platform"/>
            <consortium name="The Broad Institute Genome Sequencing Center for Infectious Disease"/>
            <person name="Wu L."/>
            <person name="Ma J."/>
        </authorList>
    </citation>
    <scope>NUCLEOTIDE SEQUENCE [LARGE SCALE GENOMIC DNA]</scope>
    <source>
        <strain evidence="3">JCM 16923</strain>
    </source>
</reference>
<feature type="region of interest" description="Disordered" evidence="1">
    <location>
        <begin position="1"/>
        <end position="20"/>
    </location>
</feature>